<feature type="coiled-coil region" evidence="1">
    <location>
        <begin position="1"/>
        <end position="28"/>
    </location>
</feature>
<gene>
    <name evidence="2" type="ORF">DEO72_LG10g3380</name>
</gene>
<evidence type="ECO:0000313" key="2">
    <source>
        <dbReference type="EMBL" id="QCE12139.1"/>
    </source>
</evidence>
<accession>A0A4D6NHU3</accession>
<sequence>MESLEKELAAAKVELREMKASASDLKVQFDRLNDIKAEHAKCAGLLKVASFNGALTT</sequence>
<reference evidence="2 3" key="1">
    <citation type="submission" date="2019-04" db="EMBL/GenBank/DDBJ databases">
        <title>An improved genome assembly and genetic linkage map for asparagus bean, Vigna unguiculata ssp. sesquipedialis.</title>
        <authorList>
            <person name="Xia Q."/>
            <person name="Zhang R."/>
            <person name="Dong Y."/>
        </authorList>
    </citation>
    <scope>NUCLEOTIDE SEQUENCE [LARGE SCALE GENOMIC DNA]</scope>
    <source>
        <tissue evidence="2">Leaf</tissue>
    </source>
</reference>
<name>A0A4D6NHU3_VIGUN</name>
<keyword evidence="3" id="KW-1185">Reference proteome</keyword>
<dbReference type="EMBL" id="CP039354">
    <property type="protein sequence ID" value="QCE12139.1"/>
    <property type="molecule type" value="Genomic_DNA"/>
</dbReference>
<dbReference type="AlphaFoldDB" id="A0A4D6NHU3"/>
<organism evidence="2 3">
    <name type="scientific">Vigna unguiculata</name>
    <name type="common">Cowpea</name>
    <dbReference type="NCBI Taxonomy" id="3917"/>
    <lineage>
        <taxon>Eukaryota</taxon>
        <taxon>Viridiplantae</taxon>
        <taxon>Streptophyta</taxon>
        <taxon>Embryophyta</taxon>
        <taxon>Tracheophyta</taxon>
        <taxon>Spermatophyta</taxon>
        <taxon>Magnoliopsida</taxon>
        <taxon>eudicotyledons</taxon>
        <taxon>Gunneridae</taxon>
        <taxon>Pentapetalae</taxon>
        <taxon>rosids</taxon>
        <taxon>fabids</taxon>
        <taxon>Fabales</taxon>
        <taxon>Fabaceae</taxon>
        <taxon>Papilionoideae</taxon>
        <taxon>50 kb inversion clade</taxon>
        <taxon>NPAAA clade</taxon>
        <taxon>indigoferoid/millettioid clade</taxon>
        <taxon>Phaseoleae</taxon>
        <taxon>Vigna</taxon>
    </lineage>
</organism>
<dbReference type="Proteomes" id="UP000501690">
    <property type="component" value="Linkage Group LG10"/>
</dbReference>
<evidence type="ECO:0000313" key="3">
    <source>
        <dbReference type="Proteomes" id="UP000501690"/>
    </source>
</evidence>
<keyword evidence="1" id="KW-0175">Coiled coil</keyword>
<evidence type="ECO:0000256" key="1">
    <source>
        <dbReference type="SAM" id="Coils"/>
    </source>
</evidence>
<proteinExistence type="predicted"/>
<protein>
    <submittedName>
        <fullName evidence="2">Uncharacterized protein</fullName>
    </submittedName>
</protein>